<evidence type="ECO:0000256" key="1">
    <source>
        <dbReference type="ARBA" id="ARBA00001946"/>
    </source>
</evidence>
<keyword evidence="3" id="KW-0479">Metal-binding</keyword>
<dbReference type="SFLD" id="SFLDG01129">
    <property type="entry name" value="C1.5:_HAD__Beta-PGM__Phosphata"/>
    <property type="match status" value="1"/>
</dbReference>
<evidence type="ECO:0000256" key="2">
    <source>
        <dbReference type="ARBA" id="ARBA00006171"/>
    </source>
</evidence>
<dbReference type="InterPro" id="IPR036412">
    <property type="entry name" value="HAD-like_sf"/>
</dbReference>
<comment type="cofactor">
    <cofactor evidence="1">
        <name>Mg(2+)</name>
        <dbReference type="ChEBI" id="CHEBI:18420"/>
    </cofactor>
</comment>
<sequence length="227" mass="24727">MVIFDCDGVLVDTETLSANVLRGCLTPLGVEMSVADVLALFCGKSISVCAEQVSNLLREMEPYKSWSKARLESFTADFWCRVQQETLLAFDSGVKPIAGIKPLLDALKLKQIPFCVASNGRHEKMQLSLTQAELIEFFPRENRFSATDVAVGKPAPDLFLLAARTKGVDVRECVVVEDSPSGVEAAVRAGIRVLGYNSHDPHSATACSMRQLGATMITSMDEVIDQI</sequence>
<dbReference type="SFLD" id="SFLDS00003">
    <property type="entry name" value="Haloacid_Dehalogenase"/>
    <property type="match status" value="1"/>
</dbReference>
<dbReference type="InterPro" id="IPR041492">
    <property type="entry name" value="HAD_2"/>
</dbReference>
<dbReference type="RefSeq" id="WP_302722314.1">
    <property type="nucleotide sequence ID" value="NZ_JAULRU010000514.1"/>
</dbReference>
<name>A0ABU4S1T4_9GAMM</name>
<evidence type="ECO:0000313" key="6">
    <source>
        <dbReference type="Proteomes" id="UP001273505"/>
    </source>
</evidence>
<dbReference type="NCBIfam" id="TIGR01509">
    <property type="entry name" value="HAD-SF-IA-v3"/>
    <property type="match status" value="1"/>
</dbReference>
<organism evidence="5 6">
    <name type="scientific">Gilvimarinus gilvus</name>
    <dbReference type="NCBI Taxonomy" id="3058038"/>
    <lineage>
        <taxon>Bacteria</taxon>
        <taxon>Pseudomonadati</taxon>
        <taxon>Pseudomonadota</taxon>
        <taxon>Gammaproteobacteria</taxon>
        <taxon>Cellvibrionales</taxon>
        <taxon>Cellvibrionaceae</taxon>
        <taxon>Gilvimarinus</taxon>
    </lineage>
</organism>
<dbReference type="InterPro" id="IPR051600">
    <property type="entry name" value="Beta-PGM-like"/>
</dbReference>
<gene>
    <name evidence="5" type="ORF">SCD92_13310</name>
</gene>
<dbReference type="InterPro" id="IPR023198">
    <property type="entry name" value="PGP-like_dom2"/>
</dbReference>
<dbReference type="EMBL" id="JAXAFO010000023">
    <property type="protein sequence ID" value="MDX6850346.1"/>
    <property type="molecule type" value="Genomic_DNA"/>
</dbReference>
<evidence type="ECO:0000256" key="4">
    <source>
        <dbReference type="ARBA" id="ARBA00022842"/>
    </source>
</evidence>
<dbReference type="SUPFAM" id="SSF56784">
    <property type="entry name" value="HAD-like"/>
    <property type="match status" value="1"/>
</dbReference>
<keyword evidence="4" id="KW-0460">Magnesium</keyword>
<keyword evidence="6" id="KW-1185">Reference proteome</keyword>
<evidence type="ECO:0000313" key="5">
    <source>
        <dbReference type="EMBL" id="MDX6850346.1"/>
    </source>
</evidence>
<dbReference type="Pfam" id="PF13419">
    <property type="entry name" value="HAD_2"/>
    <property type="match status" value="1"/>
</dbReference>
<dbReference type="PANTHER" id="PTHR46193:SF10">
    <property type="entry name" value="6-PHOSPHOGLUCONATE PHOSPHATASE"/>
    <property type="match status" value="1"/>
</dbReference>
<dbReference type="PANTHER" id="PTHR46193">
    <property type="entry name" value="6-PHOSPHOGLUCONATE PHOSPHATASE"/>
    <property type="match status" value="1"/>
</dbReference>
<dbReference type="InterPro" id="IPR006439">
    <property type="entry name" value="HAD-SF_hydro_IA"/>
</dbReference>
<comment type="similarity">
    <text evidence="2">Belongs to the HAD-like hydrolase superfamily. CbbY/CbbZ/Gph/YieH family.</text>
</comment>
<comment type="caution">
    <text evidence="5">The sequence shown here is derived from an EMBL/GenBank/DDBJ whole genome shotgun (WGS) entry which is preliminary data.</text>
</comment>
<reference evidence="5 6" key="1">
    <citation type="submission" date="2023-11" db="EMBL/GenBank/DDBJ databases">
        <title>Gilvimarinus fulvus sp. nov., isolated from the surface of Kelp.</title>
        <authorList>
            <person name="Sun Y.Y."/>
            <person name="Gong Y."/>
            <person name="Du Z.J."/>
        </authorList>
    </citation>
    <scope>NUCLEOTIDE SEQUENCE [LARGE SCALE GENOMIC DNA]</scope>
    <source>
        <strain evidence="5 6">SDUM040013</strain>
    </source>
</reference>
<dbReference type="Gene3D" id="1.10.150.240">
    <property type="entry name" value="Putative phosphatase, domain 2"/>
    <property type="match status" value="1"/>
</dbReference>
<protein>
    <submittedName>
        <fullName evidence="5">HAD family phosphatase</fullName>
    </submittedName>
</protein>
<proteinExistence type="inferred from homology"/>
<dbReference type="InterPro" id="IPR023214">
    <property type="entry name" value="HAD_sf"/>
</dbReference>
<accession>A0ABU4S1T4</accession>
<evidence type="ECO:0000256" key="3">
    <source>
        <dbReference type="ARBA" id="ARBA00022723"/>
    </source>
</evidence>
<dbReference type="Proteomes" id="UP001273505">
    <property type="component" value="Unassembled WGS sequence"/>
</dbReference>
<dbReference type="Gene3D" id="3.40.50.1000">
    <property type="entry name" value="HAD superfamily/HAD-like"/>
    <property type="match status" value="1"/>
</dbReference>